<comment type="caution">
    <text evidence="1">The sequence shown here is derived from an EMBL/GenBank/DDBJ whole genome shotgun (WGS) entry which is preliminary data.</text>
</comment>
<dbReference type="EMBL" id="CM039434">
    <property type="protein sequence ID" value="KAI4322154.1"/>
    <property type="molecule type" value="Genomic_DNA"/>
</dbReference>
<proteinExistence type="predicted"/>
<evidence type="ECO:0000313" key="2">
    <source>
        <dbReference type="Proteomes" id="UP000828941"/>
    </source>
</evidence>
<gene>
    <name evidence="1" type="ORF">L6164_021874</name>
</gene>
<dbReference type="Proteomes" id="UP000828941">
    <property type="component" value="Chromosome 9"/>
</dbReference>
<sequence length="79" mass="8887">MPEMRRQIFLHLLFAICLLLAASPLSHFTANVCAIQSGQLKFRPVRPSSKRIPKHVTPEWVEEMKSHKNPSGPNPTVGN</sequence>
<accession>A0ACB9MCZ8</accession>
<reference evidence="1 2" key="1">
    <citation type="journal article" date="2022" name="DNA Res.">
        <title>Chromosomal-level genome assembly of the orchid tree Bauhinia variegata (Leguminosae; Cercidoideae) supports the allotetraploid origin hypothesis of Bauhinia.</title>
        <authorList>
            <person name="Zhong Y."/>
            <person name="Chen Y."/>
            <person name="Zheng D."/>
            <person name="Pang J."/>
            <person name="Liu Y."/>
            <person name="Luo S."/>
            <person name="Meng S."/>
            <person name="Qian L."/>
            <person name="Wei D."/>
            <person name="Dai S."/>
            <person name="Zhou R."/>
        </authorList>
    </citation>
    <scope>NUCLEOTIDE SEQUENCE [LARGE SCALE GENOMIC DNA]</scope>
    <source>
        <strain evidence="1">BV-YZ2020</strain>
    </source>
</reference>
<keyword evidence="2" id="KW-1185">Reference proteome</keyword>
<organism evidence="1 2">
    <name type="scientific">Bauhinia variegata</name>
    <name type="common">Purple orchid tree</name>
    <name type="synonym">Phanera variegata</name>
    <dbReference type="NCBI Taxonomy" id="167791"/>
    <lineage>
        <taxon>Eukaryota</taxon>
        <taxon>Viridiplantae</taxon>
        <taxon>Streptophyta</taxon>
        <taxon>Embryophyta</taxon>
        <taxon>Tracheophyta</taxon>
        <taxon>Spermatophyta</taxon>
        <taxon>Magnoliopsida</taxon>
        <taxon>eudicotyledons</taxon>
        <taxon>Gunneridae</taxon>
        <taxon>Pentapetalae</taxon>
        <taxon>rosids</taxon>
        <taxon>fabids</taxon>
        <taxon>Fabales</taxon>
        <taxon>Fabaceae</taxon>
        <taxon>Cercidoideae</taxon>
        <taxon>Cercideae</taxon>
        <taxon>Bauhiniinae</taxon>
        <taxon>Bauhinia</taxon>
    </lineage>
</organism>
<protein>
    <submittedName>
        <fullName evidence="1">Uncharacterized protein</fullName>
    </submittedName>
</protein>
<evidence type="ECO:0000313" key="1">
    <source>
        <dbReference type="EMBL" id="KAI4322154.1"/>
    </source>
</evidence>
<name>A0ACB9MCZ8_BAUVA</name>